<gene>
    <name evidence="2" type="ORF">B5M06_15850</name>
</gene>
<evidence type="ECO:0000313" key="2">
    <source>
        <dbReference type="EMBL" id="AQZ99503.1"/>
    </source>
</evidence>
<dbReference type="AlphaFoldDB" id="A0A1V3TNC4"/>
<evidence type="ECO:0000313" key="3">
    <source>
        <dbReference type="Proteomes" id="UP000242792"/>
    </source>
</evidence>
<accession>A0A1V0BHT9</accession>
<protein>
    <submittedName>
        <fullName evidence="2">Uncharacterized protein</fullName>
    </submittedName>
</protein>
<dbReference type="RefSeq" id="WP_054067249.1">
    <property type="nucleotide sequence ID" value="NZ_CAUCIF010000008.1"/>
</dbReference>
<proteinExistence type="predicted"/>
<sequence length="69" mass="7315">MSIPEDAFAPLQHHTFGRSHTVPPPLPESILQKAGATGVAEPVSVMHAGRAADAFSLDLDQLVRGVGEW</sequence>
<dbReference type="EMBL" id="CP020121">
    <property type="protein sequence ID" value="AQZ99503.1"/>
    <property type="molecule type" value="Genomic_DNA"/>
</dbReference>
<reference evidence="2 3" key="1">
    <citation type="submission" date="2017-03" db="EMBL/GenBank/DDBJ databases">
        <title>Rapid Whole Genome Sequencing of Comamonas kerstersii Causing Continuous ambulatory Peritoneal Dialysis-Associated Peritonitis.</title>
        <authorList>
            <person name="Zheng B."/>
        </authorList>
    </citation>
    <scope>NUCLEOTIDE SEQUENCE [LARGE SCALE GENOMIC DNA]</scope>
    <source>
        <strain evidence="2 3">8943</strain>
    </source>
</reference>
<name>A0A1V3TNC4_9BURK</name>
<feature type="region of interest" description="Disordered" evidence="1">
    <location>
        <begin position="1"/>
        <end position="29"/>
    </location>
</feature>
<organism evidence="2 3">
    <name type="scientific">Comamonas kerstersii</name>
    <dbReference type="NCBI Taxonomy" id="225992"/>
    <lineage>
        <taxon>Bacteria</taxon>
        <taxon>Pseudomonadati</taxon>
        <taxon>Pseudomonadota</taxon>
        <taxon>Betaproteobacteria</taxon>
        <taxon>Burkholderiales</taxon>
        <taxon>Comamonadaceae</taxon>
        <taxon>Comamonas</taxon>
    </lineage>
</organism>
<accession>A0A1V3TNC4</accession>
<dbReference type="Proteomes" id="UP000242792">
    <property type="component" value="Chromosome"/>
</dbReference>
<dbReference type="KEGG" id="cke:B5M06_15850"/>
<dbReference type="GeneID" id="83040777"/>
<evidence type="ECO:0000256" key="1">
    <source>
        <dbReference type="SAM" id="MobiDB-lite"/>
    </source>
</evidence>